<dbReference type="InterPro" id="IPR044153">
    <property type="entry name" value="PIN_Pae0151-like"/>
</dbReference>
<accession>R1E4A9</accession>
<dbReference type="AlphaFoldDB" id="R1E4A9"/>
<evidence type="ECO:0000259" key="2">
    <source>
        <dbReference type="Pfam" id="PF01850"/>
    </source>
</evidence>
<proteinExistence type="predicted"/>
<dbReference type="Gene3D" id="3.40.50.1010">
    <property type="entry name" value="5'-nuclease"/>
    <property type="match status" value="1"/>
</dbReference>
<protein>
    <submittedName>
        <fullName evidence="3">PIN domain containing protein</fullName>
    </submittedName>
</protein>
<evidence type="ECO:0000313" key="3">
    <source>
        <dbReference type="EMBL" id="EOD42463.1"/>
    </source>
</evidence>
<dbReference type="Pfam" id="PF01850">
    <property type="entry name" value="PIN"/>
    <property type="match status" value="1"/>
</dbReference>
<organism evidence="3 4">
    <name type="scientific">Nanobsidianus stetteri</name>
    <dbReference type="NCBI Taxonomy" id="1294122"/>
    <lineage>
        <taxon>Archaea</taxon>
        <taxon>Nanobdellota</taxon>
        <taxon>Candidatus Nanoarchaeia</taxon>
        <taxon>Nanoarchaeales</taxon>
        <taxon>Nanopusillaceae</taxon>
        <taxon>Candidatus Nanobsidianus</taxon>
    </lineage>
</organism>
<evidence type="ECO:0000256" key="1">
    <source>
        <dbReference type="ARBA" id="ARBA00022842"/>
    </source>
</evidence>
<dbReference type="InterPro" id="IPR029060">
    <property type="entry name" value="PIN-like_dom_sf"/>
</dbReference>
<evidence type="ECO:0000313" key="4">
    <source>
        <dbReference type="Proteomes" id="UP000053279"/>
    </source>
</evidence>
<dbReference type="CDD" id="cd09873">
    <property type="entry name" value="PIN_Pae0151-like"/>
    <property type="match status" value="1"/>
</dbReference>
<keyword evidence="4" id="KW-1185">Reference proteome</keyword>
<comment type="caution">
    <text evidence="3">The sequence shown here is derived from an EMBL/GenBank/DDBJ whole genome shotgun (WGS) entry which is preliminary data.</text>
</comment>
<gene>
    <name evidence="3" type="ORF">Nst1_191</name>
</gene>
<reference evidence="3 4" key="1">
    <citation type="submission" date="2013-02" db="EMBL/GenBank/DDBJ databases">
        <title>Insights into archaeal evolution and symbiosis from the genomes of a Nanoarchaeon and its crenarchaeal host from Yellowstone National Park.</title>
        <authorList>
            <person name="Podar M."/>
            <person name="Makarova K.S."/>
            <person name="Graham D.E."/>
            <person name="Wolf Y.I."/>
            <person name="Koonin E.V."/>
            <person name="Reysenbach A.-L."/>
        </authorList>
    </citation>
    <scope>NUCLEOTIDE SEQUENCE [LARGE SCALE GENOMIC DNA]</scope>
</reference>
<dbReference type="SUPFAM" id="SSF88723">
    <property type="entry name" value="PIN domain-like"/>
    <property type="match status" value="1"/>
</dbReference>
<dbReference type="InterPro" id="IPR002716">
    <property type="entry name" value="PIN_dom"/>
</dbReference>
<dbReference type="InterPro" id="IPR051619">
    <property type="entry name" value="TypeII_TA_RNase_PINc/VapC"/>
</dbReference>
<sequence>MLNFYKKDLNFINRLIEESIFPDLIFYEIGSYLRKYKEIKKVSNNKIKEMMELFNYIIGKAKIEEVRLNYEILDLSIKDKLSYYDAVYLYLARKYNLILISDDKDLIKEGAISSDNLLRN</sequence>
<dbReference type="EMBL" id="APJZ01000002">
    <property type="protein sequence ID" value="EOD42463.1"/>
    <property type="molecule type" value="Genomic_DNA"/>
</dbReference>
<name>R1E4A9_NANST</name>
<dbReference type="PANTHER" id="PTHR35901:SF1">
    <property type="entry name" value="EXONUCLEASE VAPC9"/>
    <property type="match status" value="1"/>
</dbReference>
<feature type="domain" description="PIN" evidence="2">
    <location>
        <begin position="10"/>
        <end position="107"/>
    </location>
</feature>
<dbReference type="Proteomes" id="UP000053279">
    <property type="component" value="Unassembled WGS sequence"/>
</dbReference>
<keyword evidence="1" id="KW-0460">Magnesium</keyword>
<dbReference type="PANTHER" id="PTHR35901">
    <property type="entry name" value="RIBONUCLEASE VAPC3"/>
    <property type="match status" value="1"/>
</dbReference>